<gene>
    <name evidence="1" type="ORF">RHO25_003818</name>
</gene>
<dbReference type="EMBL" id="CP134185">
    <property type="protein sequence ID" value="WPA99202.1"/>
    <property type="molecule type" value="Genomic_DNA"/>
</dbReference>
<accession>A0ABZ0NI54</accession>
<evidence type="ECO:0008006" key="3">
    <source>
        <dbReference type="Google" id="ProtNLM"/>
    </source>
</evidence>
<evidence type="ECO:0000313" key="1">
    <source>
        <dbReference type="EMBL" id="WPA99202.1"/>
    </source>
</evidence>
<organism evidence="1 2">
    <name type="scientific">Cercospora beticola</name>
    <name type="common">Sugarbeet leaf spot fungus</name>
    <dbReference type="NCBI Taxonomy" id="122368"/>
    <lineage>
        <taxon>Eukaryota</taxon>
        <taxon>Fungi</taxon>
        <taxon>Dikarya</taxon>
        <taxon>Ascomycota</taxon>
        <taxon>Pezizomycotina</taxon>
        <taxon>Dothideomycetes</taxon>
        <taxon>Dothideomycetidae</taxon>
        <taxon>Mycosphaerellales</taxon>
        <taxon>Mycosphaerellaceae</taxon>
        <taxon>Cercospora</taxon>
    </lineage>
</organism>
<evidence type="ECO:0000313" key="2">
    <source>
        <dbReference type="Proteomes" id="UP001302367"/>
    </source>
</evidence>
<dbReference type="GeneID" id="90644003"/>
<dbReference type="Proteomes" id="UP001302367">
    <property type="component" value="Chromosome 2"/>
</dbReference>
<sequence length="184" mass="21968">MLNKVEFEELQERIGGVAQELQDMILDHLLEVENEQVIQIEKWAPPLALHISSKVRRKVAPKYFASSLFVVDIEKFRPWTYQLAEWHVENIRQVGLDDRSNFPHEKWHCQDLDRCHMINSWILADYIRSLRGMLLKLGRNVIRAADVQMKLRYRGFDENQHWSQPQHMDMLPETREVLNGLLRR</sequence>
<name>A0ABZ0NI54_CERBT</name>
<proteinExistence type="predicted"/>
<protein>
    <recommendedName>
        <fullName evidence="3">HNH nuclease domain-containing protein</fullName>
    </recommendedName>
</protein>
<dbReference type="RefSeq" id="XP_065458517.1">
    <property type="nucleotide sequence ID" value="XM_065602445.1"/>
</dbReference>
<keyword evidence="2" id="KW-1185">Reference proteome</keyword>
<reference evidence="1 2" key="1">
    <citation type="submission" date="2023-09" db="EMBL/GenBank/DDBJ databases">
        <title>Complete-Gapless Cercospora beticola genome.</title>
        <authorList>
            <person name="Wyatt N.A."/>
            <person name="Spanner R.E."/>
            <person name="Bolton M.D."/>
        </authorList>
    </citation>
    <scope>NUCLEOTIDE SEQUENCE [LARGE SCALE GENOMIC DNA]</scope>
    <source>
        <strain evidence="1">Cb09-40</strain>
    </source>
</reference>